<sequence length="100" mass="11610">MTHTIEQHQTRRLSLIRDGERRVLAQLHGLLRSTTDELNEELEKEALEPVTVEQLHRVIQQHLFERLHKGDLLAARTLLQQALTDVEARLVESEMEDDPA</sequence>
<gene>
    <name evidence="1" type="ORF">G114_02554</name>
</gene>
<protein>
    <submittedName>
        <fullName evidence="1">Uncharacterized protein</fullName>
    </submittedName>
</protein>
<proteinExistence type="predicted"/>
<dbReference type="EMBL" id="APVG01000004">
    <property type="protein sequence ID" value="ENY73394.1"/>
    <property type="molecule type" value="Genomic_DNA"/>
</dbReference>
<organism evidence="1 2">
    <name type="scientific">Aeromonas diversa CDC 2478-85</name>
    <dbReference type="NCBI Taxonomy" id="1268237"/>
    <lineage>
        <taxon>Bacteria</taxon>
        <taxon>Pseudomonadati</taxon>
        <taxon>Pseudomonadota</taxon>
        <taxon>Gammaproteobacteria</taxon>
        <taxon>Aeromonadales</taxon>
        <taxon>Aeromonadaceae</taxon>
        <taxon>Aeromonas</taxon>
    </lineage>
</organism>
<dbReference type="Proteomes" id="UP000023775">
    <property type="component" value="Unassembled WGS sequence"/>
</dbReference>
<dbReference type="PATRIC" id="fig|1268237.3.peg.500"/>
<keyword evidence="2" id="KW-1185">Reference proteome</keyword>
<evidence type="ECO:0000313" key="2">
    <source>
        <dbReference type="Proteomes" id="UP000023775"/>
    </source>
</evidence>
<reference evidence="1 2" key="1">
    <citation type="journal article" date="2013" name="Genome Announc.">
        <title>Draft Genome Sequence of the Aeromonas diversa Type Strain.</title>
        <authorList>
            <person name="Farfan M."/>
            <person name="Spataro N."/>
            <person name="Sanglas A."/>
            <person name="Albarral V."/>
            <person name="Loren J.G."/>
            <person name="Bosch E."/>
            <person name="Fuste M.C."/>
        </authorList>
    </citation>
    <scope>NUCLEOTIDE SEQUENCE [LARGE SCALE GENOMIC DNA]</scope>
    <source>
        <strain evidence="1 2">2478-85</strain>
    </source>
</reference>
<evidence type="ECO:0000313" key="1">
    <source>
        <dbReference type="EMBL" id="ENY73394.1"/>
    </source>
</evidence>
<name>N9U4V5_9GAMM</name>
<dbReference type="OrthoDB" id="5588169at2"/>
<accession>N9U4V5</accession>
<dbReference type="AlphaFoldDB" id="N9U4V5"/>
<comment type="caution">
    <text evidence="1">The sequence shown here is derived from an EMBL/GenBank/DDBJ whole genome shotgun (WGS) entry which is preliminary data.</text>
</comment>
<dbReference type="RefSeq" id="WP_005347372.1">
    <property type="nucleotide sequence ID" value="NZ_APVG01000004.1"/>
</dbReference>